<feature type="transmembrane region" description="Helical" evidence="1">
    <location>
        <begin position="66"/>
        <end position="93"/>
    </location>
</feature>
<dbReference type="EMBL" id="UGEE01000003">
    <property type="protein sequence ID" value="STL02217.1"/>
    <property type="molecule type" value="Genomic_DNA"/>
</dbReference>
<name>A0A376HUG0_ECOLX</name>
<dbReference type="Proteomes" id="UP000591371">
    <property type="component" value="Unassembled WGS sequence"/>
</dbReference>
<protein>
    <submittedName>
        <fullName evidence="4">Uncharacterized protein</fullName>
    </submittedName>
</protein>
<reference evidence="4 5" key="1">
    <citation type="submission" date="2018-06" db="EMBL/GenBank/DDBJ databases">
        <authorList>
            <consortium name="Pathogen Informatics"/>
            <person name="Doyle S."/>
        </authorList>
    </citation>
    <scope>NUCLEOTIDE SEQUENCE [LARGE SCALE GENOMIC DNA]</scope>
    <source>
        <strain evidence="4 5">NCTC8603</strain>
    </source>
</reference>
<dbReference type="RefSeq" id="WP_000237093.1">
    <property type="nucleotide sequence ID" value="NZ_CABEEY010000003.1"/>
</dbReference>
<evidence type="ECO:0000256" key="1">
    <source>
        <dbReference type="SAM" id="Phobius"/>
    </source>
</evidence>
<evidence type="ECO:0000313" key="2">
    <source>
        <dbReference type="EMBL" id="EFA4421262.1"/>
    </source>
</evidence>
<dbReference type="EMBL" id="UGEE01000003">
    <property type="protein sequence ID" value="STK59714.1"/>
    <property type="molecule type" value="Genomic_DNA"/>
</dbReference>
<dbReference type="EMBL" id="AASATZ010000098">
    <property type="protein sequence ID" value="EFA4421262.1"/>
    <property type="molecule type" value="Genomic_DNA"/>
</dbReference>
<evidence type="ECO:0000313" key="6">
    <source>
        <dbReference type="Proteomes" id="UP000591371"/>
    </source>
</evidence>
<proteinExistence type="predicted"/>
<keyword evidence="1" id="KW-1133">Transmembrane helix</keyword>
<evidence type="ECO:0000313" key="5">
    <source>
        <dbReference type="Proteomes" id="UP000255153"/>
    </source>
</evidence>
<reference evidence="2 6" key="2">
    <citation type="submission" date="2019-03" db="EMBL/GenBank/DDBJ databases">
        <authorList>
            <consortium name="GenomeTrakr network: Whole genome sequencing for foodborne pathogen traceback"/>
        </authorList>
    </citation>
    <scope>NUCLEOTIDE SEQUENCE [LARGE SCALE GENOMIC DNA]</scope>
    <source>
        <strain evidence="2 6">PSU-1190</strain>
    </source>
</reference>
<evidence type="ECO:0000313" key="3">
    <source>
        <dbReference type="EMBL" id="STK59714.1"/>
    </source>
</evidence>
<dbReference type="AlphaFoldDB" id="A0A376HUG0"/>
<keyword evidence="1" id="KW-0472">Membrane</keyword>
<evidence type="ECO:0000313" key="4">
    <source>
        <dbReference type="EMBL" id="STL02217.1"/>
    </source>
</evidence>
<accession>A0A376HUG0</accession>
<gene>
    <name evidence="2" type="ORF">D3G36_26300</name>
    <name evidence="3" type="ORF">NCTC8603_00308</name>
    <name evidence="4" type="ORF">NCTC8603_05418</name>
</gene>
<dbReference type="Proteomes" id="UP000255153">
    <property type="component" value="Unassembled WGS sequence"/>
</dbReference>
<comment type="caution">
    <text evidence="4">The sequence shown here is derived from an EMBL/GenBank/DDBJ whole genome shotgun (WGS) entry which is preliminary data.</text>
</comment>
<keyword evidence="1" id="KW-0812">Transmembrane</keyword>
<sequence length="130" mass="15044">MVISRYGKITFKHFQDNPTWAAAAGYDFNYFDCLSVACIATTNVANNIIDEFLDFPDYQVRELPAFFVKVSVATALLFILLFAYPLLAVFVYVRCKHSQNEYSGEHTDITSQNMRVWLRRCQEKWGRSHG</sequence>
<organism evidence="4 5">
    <name type="scientific">Escherichia coli</name>
    <dbReference type="NCBI Taxonomy" id="562"/>
    <lineage>
        <taxon>Bacteria</taxon>
        <taxon>Pseudomonadati</taxon>
        <taxon>Pseudomonadota</taxon>
        <taxon>Gammaproteobacteria</taxon>
        <taxon>Enterobacterales</taxon>
        <taxon>Enterobacteriaceae</taxon>
        <taxon>Escherichia</taxon>
    </lineage>
</organism>